<feature type="transmembrane region" description="Helical" evidence="3">
    <location>
        <begin position="80"/>
        <end position="104"/>
    </location>
</feature>
<keyword evidence="5" id="KW-1185">Reference proteome</keyword>
<dbReference type="GO" id="GO:0016780">
    <property type="term" value="F:phosphotransferase activity, for other substituted phosphate groups"/>
    <property type="evidence" value="ECO:0007669"/>
    <property type="project" value="InterPro"/>
</dbReference>
<dbReference type="Proteomes" id="UP000308549">
    <property type="component" value="Unassembled WGS sequence"/>
</dbReference>
<evidence type="ECO:0000256" key="2">
    <source>
        <dbReference type="RuleBase" id="RU003750"/>
    </source>
</evidence>
<feature type="transmembrane region" description="Helical" evidence="3">
    <location>
        <begin position="32"/>
        <end position="59"/>
    </location>
</feature>
<accession>A0A4U0UDB3</accession>
<dbReference type="PROSITE" id="PS00379">
    <property type="entry name" value="CDP_ALCOHOL_P_TRANSF"/>
    <property type="match status" value="1"/>
</dbReference>
<evidence type="ECO:0000313" key="4">
    <source>
        <dbReference type="EMBL" id="TKA33374.1"/>
    </source>
</evidence>
<dbReference type="InterPro" id="IPR000462">
    <property type="entry name" value="CDP-OH_P_trans"/>
</dbReference>
<dbReference type="Gene3D" id="1.20.120.1760">
    <property type="match status" value="1"/>
</dbReference>
<dbReference type="GO" id="GO:0008654">
    <property type="term" value="P:phospholipid biosynthetic process"/>
    <property type="evidence" value="ECO:0007669"/>
    <property type="project" value="InterPro"/>
</dbReference>
<keyword evidence="3" id="KW-0812">Transmembrane</keyword>
<gene>
    <name evidence="4" type="ORF">B0A50_00927</name>
</gene>
<dbReference type="OrthoDB" id="10251079at2759"/>
<name>A0A4U0UDB3_9PEZI</name>
<comment type="similarity">
    <text evidence="2">Belongs to the CDP-alcohol phosphatidyltransferase class-I family.</text>
</comment>
<comment type="caution">
    <text evidence="4">The sequence shown here is derived from an EMBL/GenBank/DDBJ whole genome shotgun (WGS) entry which is preliminary data.</text>
</comment>
<dbReference type="GO" id="GO:0016020">
    <property type="term" value="C:membrane"/>
    <property type="evidence" value="ECO:0007669"/>
    <property type="project" value="InterPro"/>
</dbReference>
<dbReference type="Pfam" id="PF01066">
    <property type="entry name" value="CDP-OH_P_transf"/>
    <property type="match status" value="1"/>
</dbReference>
<keyword evidence="3" id="KW-1133">Transmembrane helix</keyword>
<evidence type="ECO:0008006" key="6">
    <source>
        <dbReference type="Google" id="ProtNLM"/>
    </source>
</evidence>
<keyword evidence="1 2" id="KW-0808">Transferase</keyword>
<evidence type="ECO:0000256" key="3">
    <source>
        <dbReference type="SAM" id="Phobius"/>
    </source>
</evidence>
<proteinExistence type="inferred from homology"/>
<keyword evidence="3" id="KW-0472">Membrane</keyword>
<evidence type="ECO:0000256" key="1">
    <source>
        <dbReference type="ARBA" id="ARBA00022679"/>
    </source>
</evidence>
<reference evidence="4 5" key="1">
    <citation type="submission" date="2017-03" db="EMBL/GenBank/DDBJ databases">
        <title>Genomes of endolithic fungi from Antarctica.</title>
        <authorList>
            <person name="Coleine C."/>
            <person name="Masonjones S."/>
            <person name="Stajich J.E."/>
        </authorList>
    </citation>
    <scope>NUCLEOTIDE SEQUENCE [LARGE SCALE GENOMIC DNA]</scope>
    <source>
        <strain evidence="4 5">CCFEE 6315</strain>
    </source>
</reference>
<dbReference type="AlphaFoldDB" id="A0A4U0UDB3"/>
<dbReference type="EMBL" id="NAJL01000003">
    <property type="protein sequence ID" value="TKA33374.1"/>
    <property type="molecule type" value="Genomic_DNA"/>
</dbReference>
<organism evidence="4 5">
    <name type="scientific">Salinomyces thailandicus</name>
    <dbReference type="NCBI Taxonomy" id="706561"/>
    <lineage>
        <taxon>Eukaryota</taxon>
        <taxon>Fungi</taxon>
        <taxon>Dikarya</taxon>
        <taxon>Ascomycota</taxon>
        <taxon>Pezizomycotina</taxon>
        <taxon>Dothideomycetes</taxon>
        <taxon>Dothideomycetidae</taxon>
        <taxon>Mycosphaerellales</taxon>
        <taxon>Teratosphaeriaceae</taxon>
        <taxon>Salinomyces</taxon>
    </lineage>
</organism>
<dbReference type="InterPro" id="IPR043130">
    <property type="entry name" value="CDP-OH_PTrfase_TM_dom"/>
</dbReference>
<sequence>MFDISLRPLKDKIFDPLCNLIPESISPGHLTLAAFFTGLLSCIAVFAGHPYLAVGLWLCNRVLDCLDGAVARQRQQSTDLGGFFDLLGDFVIYSFIPIACATALPGSSAYHTKRLWGAVAWTEATFHVNNFVLFYIAAITEKQKAVNATSGSTDSKKGEGKVKELTSLSMKPALVEGAESGLVFTIMLAKPEWTETLCWALAAGVSIGTFQRVSWVVDVLETH</sequence>
<dbReference type="InterPro" id="IPR048254">
    <property type="entry name" value="CDP_ALCOHOL_P_TRANSF_CS"/>
</dbReference>
<evidence type="ECO:0000313" key="5">
    <source>
        <dbReference type="Proteomes" id="UP000308549"/>
    </source>
</evidence>
<feature type="transmembrane region" description="Helical" evidence="3">
    <location>
        <begin position="116"/>
        <end position="137"/>
    </location>
</feature>
<protein>
    <recommendedName>
        <fullName evidence="6">CDP-alcohol phosphatidyltransferase</fullName>
    </recommendedName>
</protein>